<evidence type="ECO:0000259" key="3">
    <source>
        <dbReference type="PROSITE" id="PS50075"/>
    </source>
</evidence>
<proteinExistence type="predicted"/>
<dbReference type="InterPro" id="IPR036736">
    <property type="entry name" value="ACP-like_sf"/>
</dbReference>
<sequence length="84" mass="9180">MTGWPAEFEALVRQYLPLLPADDPLLGDRRLIDLGLDSMSTVGLLVDLEQEFEVEFPDEALTAETFGTAESLWVVLAGLRDGSG</sequence>
<dbReference type="InterPro" id="IPR006162">
    <property type="entry name" value="Ppantetheine_attach_site"/>
</dbReference>
<gene>
    <name evidence="4" type="ORF">G443_000916</name>
</gene>
<feature type="domain" description="Carrier" evidence="3">
    <location>
        <begin position="2"/>
        <end position="80"/>
    </location>
</feature>
<accession>A0ABT1JET0</accession>
<dbReference type="RefSeq" id="WP_030106720.1">
    <property type="nucleotide sequence ID" value="NZ_AUBJ02000001.1"/>
</dbReference>
<evidence type="ECO:0000256" key="1">
    <source>
        <dbReference type="ARBA" id="ARBA00022450"/>
    </source>
</evidence>
<dbReference type="Proteomes" id="UP000791080">
    <property type="component" value="Unassembled WGS sequence"/>
</dbReference>
<dbReference type="SUPFAM" id="SSF47336">
    <property type="entry name" value="ACP-like"/>
    <property type="match status" value="1"/>
</dbReference>
<evidence type="ECO:0000313" key="4">
    <source>
        <dbReference type="EMBL" id="MCP2330646.1"/>
    </source>
</evidence>
<dbReference type="InterPro" id="IPR009081">
    <property type="entry name" value="PP-bd_ACP"/>
</dbReference>
<evidence type="ECO:0000313" key="5">
    <source>
        <dbReference type="Proteomes" id="UP000791080"/>
    </source>
</evidence>
<evidence type="ECO:0000256" key="2">
    <source>
        <dbReference type="ARBA" id="ARBA00022553"/>
    </source>
</evidence>
<keyword evidence="2" id="KW-0597">Phosphoprotein</keyword>
<dbReference type="EMBL" id="AUBJ02000001">
    <property type="protein sequence ID" value="MCP2330646.1"/>
    <property type="molecule type" value="Genomic_DNA"/>
</dbReference>
<comment type="caution">
    <text evidence="4">The sequence shown here is derived from an EMBL/GenBank/DDBJ whole genome shotgun (WGS) entry which is preliminary data.</text>
</comment>
<dbReference type="Gene3D" id="1.10.1200.10">
    <property type="entry name" value="ACP-like"/>
    <property type="match status" value="1"/>
</dbReference>
<dbReference type="Pfam" id="PF00550">
    <property type="entry name" value="PP-binding"/>
    <property type="match status" value="1"/>
</dbReference>
<keyword evidence="5" id="KW-1185">Reference proteome</keyword>
<name>A0ABT1JET0_ACTCY</name>
<dbReference type="PROSITE" id="PS50075">
    <property type="entry name" value="CARRIER"/>
    <property type="match status" value="1"/>
</dbReference>
<reference evidence="4 5" key="1">
    <citation type="submission" date="2022-06" db="EMBL/GenBank/DDBJ databases">
        <title>Genomic Encyclopedia of Type Strains, Phase I: the one thousand microbial genomes (KMG-I) project.</title>
        <authorList>
            <person name="Kyrpides N."/>
        </authorList>
    </citation>
    <scope>NUCLEOTIDE SEQUENCE [LARGE SCALE GENOMIC DNA]</scope>
    <source>
        <strain evidence="4 5">DSM 43889</strain>
    </source>
</reference>
<dbReference type="PROSITE" id="PS00012">
    <property type="entry name" value="PHOSPHOPANTETHEINE"/>
    <property type="match status" value="1"/>
</dbReference>
<keyword evidence="1" id="KW-0596">Phosphopantetheine</keyword>
<protein>
    <submittedName>
        <fullName evidence="4">Acyl carrier protein</fullName>
    </submittedName>
</protein>
<organism evidence="4 5">
    <name type="scientific">Actinoalloteichus caeruleus DSM 43889</name>
    <dbReference type="NCBI Taxonomy" id="1120930"/>
    <lineage>
        <taxon>Bacteria</taxon>
        <taxon>Bacillati</taxon>
        <taxon>Actinomycetota</taxon>
        <taxon>Actinomycetes</taxon>
        <taxon>Pseudonocardiales</taxon>
        <taxon>Pseudonocardiaceae</taxon>
        <taxon>Actinoalloteichus</taxon>
        <taxon>Actinoalloteichus cyanogriseus</taxon>
    </lineage>
</organism>